<dbReference type="Pfam" id="PF12069">
    <property type="entry name" value="DUF3549"/>
    <property type="match status" value="1"/>
</dbReference>
<accession>A0A5R9J058</accession>
<protein>
    <submittedName>
        <fullName evidence="1">DUF3549 family protein</fullName>
    </submittedName>
</protein>
<dbReference type="RefSeq" id="WP_138318151.1">
    <property type="nucleotide sequence ID" value="NZ_VCBC01000002.1"/>
</dbReference>
<dbReference type="OrthoDB" id="5597089at2"/>
<keyword evidence="2" id="KW-1185">Reference proteome</keyword>
<organism evidence="1 2">
    <name type="scientific">Thalassotalea litorea</name>
    <dbReference type="NCBI Taxonomy" id="2020715"/>
    <lineage>
        <taxon>Bacteria</taxon>
        <taxon>Pseudomonadati</taxon>
        <taxon>Pseudomonadota</taxon>
        <taxon>Gammaproteobacteria</taxon>
        <taxon>Alteromonadales</taxon>
        <taxon>Colwelliaceae</taxon>
        <taxon>Thalassotalea</taxon>
    </lineage>
</organism>
<dbReference type="AlphaFoldDB" id="A0A5R9J058"/>
<dbReference type="EMBL" id="VCBC01000002">
    <property type="protein sequence ID" value="TLU67548.1"/>
    <property type="molecule type" value="Genomic_DNA"/>
</dbReference>
<gene>
    <name evidence="1" type="ORF">FE810_00955</name>
</gene>
<dbReference type="InterPro" id="IPR021936">
    <property type="entry name" value="DUF3549"/>
</dbReference>
<comment type="caution">
    <text evidence="1">The sequence shown here is derived from an EMBL/GenBank/DDBJ whole genome shotgun (WGS) entry which is preliminary data.</text>
</comment>
<evidence type="ECO:0000313" key="2">
    <source>
        <dbReference type="Proteomes" id="UP000307790"/>
    </source>
</evidence>
<dbReference type="Proteomes" id="UP000307790">
    <property type="component" value="Unassembled WGS sequence"/>
</dbReference>
<name>A0A5R9J058_9GAMM</name>
<sequence length="350" mass="39724">MSQIDTLSELLQLSKSNYKVFDLGRKVEKISKSDFERMEQAMLPYPTPLQGHAHLAVVFWQQRPEKPYIWFIKLPLDERGLLNQAARNHFIAIIIEALGNDLTVDPSEKQEELLKGNPYNFTPSQYKLATLNATLTFEFKQPASQYLELCRSYLSGDLGWDNWQGIGVQGLCDFAVRIQDNDNAELLSKALPNLPEQVFTPLSVALENQQLPVALIDKLQQLANTELQNHDIDIAKLSAIIRAMSGNALHPMFLQLTDILLAEKRCQQLELFVAISGRGWMALADYPRMQRFLEAIVEFVDQPTFFAVFQDLVALPMIRPILLQVIRSADRSKALEIAIGELINTMQKQA</sequence>
<evidence type="ECO:0000313" key="1">
    <source>
        <dbReference type="EMBL" id="TLU67548.1"/>
    </source>
</evidence>
<proteinExistence type="predicted"/>
<reference evidence="1 2" key="1">
    <citation type="submission" date="2019-05" db="EMBL/GenBank/DDBJ databases">
        <title>Genome sequences of Thalassotalea litorea 1K03283.</title>
        <authorList>
            <person name="Zhang D."/>
        </authorList>
    </citation>
    <scope>NUCLEOTIDE SEQUENCE [LARGE SCALE GENOMIC DNA]</scope>
    <source>
        <strain evidence="1 2">MCCC 1K03283</strain>
    </source>
</reference>